<organism evidence="2 3">
    <name type="scientific">Oceanicoccus sagamiensis</name>
    <dbReference type="NCBI Taxonomy" id="716816"/>
    <lineage>
        <taxon>Bacteria</taxon>
        <taxon>Pseudomonadati</taxon>
        <taxon>Pseudomonadota</taxon>
        <taxon>Gammaproteobacteria</taxon>
        <taxon>Cellvibrionales</taxon>
        <taxon>Spongiibacteraceae</taxon>
        <taxon>Oceanicoccus</taxon>
    </lineage>
</organism>
<evidence type="ECO:0008006" key="4">
    <source>
        <dbReference type="Google" id="ProtNLM"/>
    </source>
</evidence>
<feature type="transmembrane region" description="Helical" evidence="1">
    <location>
        <begin position="155"/>
        <end position="173"/>
    </location>
</feature>
<sequence>MNTKATLDYNINRVGFWSAILTLVTFVITMLLPLDAPGGYAAEHADRVAWLSANSGAFIAGWVNQIVAMLALSGVWFALAWRAAPSHPLSAILAAMVVLMSVMAFIIPKFIAVWTIPLLADTITAGAVGAEMADSLLLLLNVSIPFSLYTSFDYLGFWLYSVFALLVAIPLYGQAITAKITSISLGLFGVIYQLMMVALFMGEIAPQDIEANFLGASLLLILVVIVMIPNFKSAMSSGS</sequence>
<dbReference type="OrthoDB" id="5732442at2"/>
<dbReference type="EMBL" id="CP019343">
    <property type="protein sequence ID" value="ARN73075.1"/>
    <property type="molecule type" value="Genomic_DNA"/>
</dbReference>
<keyword evidence="3" id="KW-1185">Reference proteome</keyword>
<evidence type="ECO:0000313" key="3">
    <source>
        <dbReference type="Proteomes" id="UP000193450"/>
    </source>
</evidence>
<dbReference type="KEGG" id="osg:BST96_02505"/>
<feature type="transmembrane region" description="Helical" evidence="1">
    <location>
        <begin position="14"/>
        <end position="34"/>
    </location>
</feature>
<name>A0A1X9NAX3_9GAMM</name>
<feature type="transmembrane region" description="Helical" evidence="1">
    <location>
        <begin position="55"/>
        <end position="79"/>
    </location>
</feature>
<evidence type="ECO:0000313" key="2">
    <source>
        <dbReference type="EMBL" id="ARN73075.1"/>
    </source>
</evidence>
<gene>
    <name evidence="2" type="ORF">BST96_02505</name>
</gene>
<dbReference type="RefSeq" id="WP_085757170.1">
    <property type="nucleotide sequence ID" value="NZ_CP019343.1"/>
</dbReference>
<keyword evidence="1" id="KW-0472">Membrane</keyword>
<evidence type="ECO:0000256" key="1">
    <source>
        <dbReference type="SAM" id="Phobius"/>
    </source>
</evidence>
<feature type="transmembrane region" description="Helical" evidence="1">
    <location>
        <begin position="185"/>
        <end position="205"/>
    </location>
</feature>
<feature type="transmembrane region" description="Helical" evidence="1">
    <location>
        <begin position="211"/>
        <end position="231"/>
    </location>
</feature>
<dbReference type="AlphaFoldDB" id="A0A1X9NAX3"/>
<proteinExistence type="predicted"/>
<keyword evidence="1" id="KW-1133">Transmembrane helix</keyword>
<dbReference type="Proteomes" id="UP000193450">
    <property type="component" value="Chromosome"/>
</dbReference>
<feature type="transmembrane region" description="Helical" evidence="1">
    <location>
        <begin position="91"/>
        <end position="120"/>
    </location>
</feature>
<reference evidence="2 3" key="1">
    <citation type="submission" date="2016-11" db="EMBL/GenBank/DDBJ databases">
        <title>Trade-off between light-utilization and light-protection in marine flavobacteria.</title>
        <authorList>
            <person name="Kumagai Y."/>
        </authorList>
    </citation>
    <scope>NUCLEOTIDE SEQUENCE [LARGE SCALE GENOMIC DNA]</scope>
    <source>
        <strain evidence="2 3">NBRC 107125</strain>
    </source>
</reference>
<protein>
    <recommendedName>
        <fullName evidence="4">DUF4386 domain-containing protein</fullName>
    </recommendedName>
</protein>
<accession>A0A1X9NAX3</accession>
<keyword evidence="1" id="KW-0812">Transmembrane</keyword>
<dbReference type="STRING" id="716816.BST96_02505"/>